<feature type="non-terminal residue" evidence="1">
    <location>
        <position position="194"/>
    </location>
</feature>
<evidence type="ECO:0000313" key="1">
    <source>
        <dbReference type="EMBL" id="KAK4213715.1"/>
    </source>
</evidence>
<gene>
    <name evidence="1" type="ORF">QBC37DRAFT_267172</name>
</gene>
<protein>
    <submittedName>
        <fullName evidence="1">Uncharacterized protein</fullName>
    </submittedName>
</protein>
<keyword evidence="2" id="KW-1185">Reference proteome</keyword>
<accession>A0AAN7BA89</accession>
<reference evidence="1" key="1">
    <citation type="journal article" date="2023" name="Mol. Phylogenet. Evol.">
        <title>Genome-scale phylogeny and comparative genomics of the fungal order Sordariales.</title>
        <authorList>
            <person name="Hensen N."/>
            <person name="Bonometti L."/>
            <person name="Westerberg I."/>
            <person name="Brannstrom I.O."/>
            <person name="Guillou S."/>
            <person name="Cros-Aarteil S."/>
            <person name="Calhoun S."/>
            <person name="Haridas S."/>
            <person name="Kuo A."/>
            <person name="Mondo S."/>
            <person name="Pangilinan J."/>
            <person name="Riley R."/>
            <person name="LaButti K."/>
            <person name="Andreopoulos B."/>
            <person name="Lipzen A."/>
            <person name="Chen C."/>
            <person name="Yan M."/>
            <person name="Daum C."/>
            <person name="Ng V."/>
            <person name="Clum A."/>
            <person name="Steindorff A."/>
            <person name="Ohm R.A."/>
            <person name="Martin F."/>
            <person name="Silar P."/>
            <person name="Natvig D.O."/>
            <person name="Lalanne C."/>
            <person name="Gautier V."/>
            <person name="Ament-Velasquez S.L."/>
            <person name="Kruys A."/>
            <person name="Hutchinson M.I."/>
            <person name="Powell A.J."/>
            <person name="Barry K."/>
            <person name="Miller A.N."/>
            <person name="Grigoriev I.V."/>
            <person name="Debuchy R."/>
            <person name="Gladieux P."/>
            <person name="Hiltunen Thoren M."/>
            <person name="Johannesson H."/>
        </authorList>
    </citation>
    <scope>NUCLEOTIDE SEQUENCE</scope>
    <source>
        <strain evidence="1">PSN293</strain>
    </source>
</reference>
<dbReference type="Proteomes" id="UP001301769">
    <property type="component" value="Unassembled WGS sequence"/>
</dbReference>
<dbReference type="EMBL" id="MU858104">
    <property type="protein sequence ID" value="KAK4213715.1"/>
    <property type="molecule type" value="Genomic_DNA"/>
</dbReference>
<reference evidence="1" key="2">
    <citation type="submission" date="2023-05" db="EMBL/GenBank/DDBJ databases">
        <authorList>
            <consortium name="Lawrence Berkeley National Laboratory"/>
            <person name="Steindorff A."/>
            <person name="Hensen N."/>
            <person name="Bonometti L."/>
            <person name="Westerberg I."/>
            <person name="Brannstrom I.O."/>
            <person name="Guillou S."/>
            <person name="Cros-Aarteil S."/>
            <person name="Calhoun S."/>
            <person name="Haridas S."/>
            <person name="Kuo A."/>
            <person name="Mondo S."/>
            <person name="Pangilinan J."/>
            <person name="Riley R."/>
            <person name="Labutti K."/>
            <person name="Andreopoulos B."/>
            <person name="Lipzen A."/>
            <person name="Chen C."/>
            <person name="Yanf M."/>
            <person name="Daum C."/>
            <person name="Ng V."/>
            <person name="Clum A."/>
            <person name="Ohm R."/>
            <person name="Martin F."/>
            <person name="Silar P."/>
            <person name="Natvig D."/>
            <person name="Lalanne C."/>
            <person name="Gautier V."/>
            <person name="Ament-Velasquez S.L."/>
            <person name="Kruys A."/>
            <person name="Hutchinson M.I."/>
            <person name="Powell A.J."/>
            <person name="Barry K."/>
            <person name="Miller A.N."/>
            <person name="Grigoriev I.V."/>
            <person name="Debuchy R."/>
            <person name="Gladieux P."/>
            <person name="Thoren M.H."/>
            <person name="Johannesson H."/>
        </authorList>
    </citation>
    <scope>NUCLEOTIDE SEQUENCE</scope>
    <source>
        <strain evidence="1">PSN293</strain>
    </source>
</reference>
<sequence length="194" mass="22133">ITNEASVDNLMSFWSGRVIRSNMKHCSNLIRQRLGLPAAMPSLLHKIRRVRNPGNIKEDFEPDWSVAVPPNGQFFVMGESKVSAKWKSEWLDKLQLEPRRAARGRGNGGNWAERQWPLRQIATYCVHGGTRYGLIFTARELVVLRVFKTSPGNDRQASVRMEWKAIPWSASGPQLTVNLALWALIMMAVNDRHR</sequence>
<name>A0AAN7BA89_9PEZI</name>
<organism evidence="1 2">
    <name type="scientific">Rhypophila decipiens</name>
    <dbReference type="NCBI Taxonomy" id="261697"/>
    <lineage>
        <taxon>Eukaryota</taxon>
        <taxon>Fungi</taxon>
        <taxon>Dikarya</taxon>
        <taxon>Ascomycota</taxon>
        <taxon>Pezizomycotina</taxon>
        <taxon>Sordariomycetes</taxon>
        <taxon>Sordariomycetidae</taxon>
        <taxon>Sordariales</taxon>
        <taxon>Naviculisporaceae</taxon>
        <taxon>Rhypophila</taxon>
    </lineage>
</organism>
<feature type="non-terminal residue" evidence="1">
    <location>
        <position position="1"/>
    </location>
</feature>
<evidence type="ECO:0000313" key="2">
    <source>
        <dbReference type="Proteomes" id="UP001301769"/>
    </source>
</evidence>
<dbReference type="AlphaFoldDB" id="A0AAN7BA89"/>
<proteinExistence type="predicted"/>
<comment type="caution">
    <text evidence="1">The sequence shown here is derived from an EMBL/GenBank/DDBJ whole genome shotgun (WGS) entry which is preliminary data.</text>
</comment>